<protein>
    <submittedName>
        <fullName evidence="1">Protein FAM19A1-like</fullName>
    </submittedName>
</protein>
<comment type="caution">
    <text evidence="1">The sequence shown here is derived from an EMBL/GenBank/DDBJ whole genome shotgun (WGS) entry which is preliminary data.</text>
</comment>
<organism evidence="1 2">
    <name type="scientific">Nothobranchius furzeri</name>
    <name type="common">Turquoise killifish</name>
    <dbReference type="NCBI Taxonomy" id="105023"/>
    <lineage>
        <taxon>Eukaryota</taxon>
        <taxon>Metazoa</taxon>
        <taxon>Chordata</taxon>
        <taxon>Craniata</taxon>
        <taxon>Vertebrata</taxon>
        <taxon>Euteleostomi</taxon>
        <taxon>Actinopterygii</taxon>
        <taxon>Neopterygii</taxon>
        <taxon>Teleostei</taxon>
        <taxon>Neoteleostei</taxon>
        <taxon>Acanthomorphata</taxon>
        <taxon>Ovalentaria</taxon>
        <taxon>Atherinomorphae</taxon>
        <taxon>Cyprinodontiformes</taxon>
        <taxon>Nothobranchiidae</taxon>
        <taxon>Nothobranchius</taxon>
    </lineage>
</organism>
<dbReference type="EMBL" id="JAAVVJ010000009">
    <property type="protein sequence ID" value="KAF7216206.1"/>
    <property type="molecule type" value="Genomic_DNA"/>
</dbReference>
<sequence length="73" mass="7504">EVADSLLTLPLCPPGLLTVLAKTNTPHKRMIPIIHHPSFLGGNAAATPSVDNQSAATIRAVGRSNSASGFMLG</sequence>
<feature type="non-terminal residue" evidence="1">
    <location>
        <position position="1"/>
    </location>
</feature>
<gene>
    <name evidence="1" type="ORF">G4P62_018281</name>
</gene>
<evidence type="ECO:0000313" key="2">
    <source>
        <dbReference type="Proteomes" id="UP000822369"/>
    </source>
</evidence>
<name>A0A9D3BPI1_NOTFU</name>
<reference evidence="1" key="1">
    <citation type="submission" date="2020-03" db="EMBL/GenBank/DDBJ databases">
        <title>Intra-Species Differences in Population Size shape Life History and Genome Evolution.</title>
        <authorList>
            <person name="Willemsen D."/>
            <person name="Cui R."/>
            <person name="Valenzano D.R."/>
        </authorList>
    </citation>
    <scope>NUCLEOTIDE SEQUENCE</scope>
    <source>
        <strain evidence="1">GRZ</strain>
        <tissue evidence="1">Whole</tissue>
    </source>
</reference>
<dbReference type="Proteomes" id="UP000822369">
    <property type="component" value="Chromosome 9"/>
</dbReference>
<accession>A0A9D3BPI1</accession>
<dbReference type="AlphaFoldDB" id="A0A9D3BPI1"/>
<evidence type="ECO:0000313" key="1">
    <source>
        <dbReference type="EMBL" id="KAF7216206.1"/>
    </source>
</evidence>
<proteinExistence type="predicted"/>